<feature type="compositionally biased region" description="Basic residues" evidence="1">
    <location>
        <begin position="834"/>
        <end position="843"/>
    </location>
</feature>
<dbReference type="PANTHER" id="PTHR46579:SF1">
    <property type="entry name" value="F5_8 TYPE C DOMAIN-CONTAINING PROTEIN"/>
    <property type="match status" value="1"/>
</dbReference>
<feature type="compositionally biased region" description="Acidic residues" evidence="1">
    <location>
        <begin position="84"/>
        <end position="100"/>
    </location>
</feature>
<evidence type="ECO:0000313" key="2">
    <source>
        <dbReference type="EMBL" id="CAF4089941.1"/>
    </source>
</evidence>
<feature type="non-terminal residue" evidence="2">
    <location>
        <position position="1"/>
    </location>
</feature>
<dbReference type="Proteomes" id="UP000663842">
    <property type="component" value="Unassembled WGS sequence"/>
</dbReference>
<dbReference type="EMBL" id="CAJOBF010003409">
    <property type="protein sequence ID" value="CAF4089941.1"/>
    <property type="molecule type" value="Genomic_DNA"/>
</dbReference>
<comment type="caution">
    <text evidence="2">The sequence shown here is derived from an EMBL/GenBank/DDBJ whole genome shotgun (WGS) entry which is preliminary data.</text>
</comment>
<evidence type="ECO:0000256" key="1">
    <source>
        <dbReference type="SAM" id="MobiDB-lite"/>
    </source>
</evidence>
<name>A0A819U6E6_9BILA</name>
<feature type="region of interest" description="Disordered" evidence="1">
    <location>
        <begin position="79"/>
        <end position="100"/>
    </location>
</feature>
<dbReference type="PANTHER" id="PTHR46579">
    <property type="entry name" value="F5/8 TYPE C DOMAIN-CONTAINING PROTEIN-RELATED"/>
    <property type="match status" value="1"/>
</dbReference>
<accession>A0A819U6E6</accession>
<dbReference type="AlphaFoldDB" id="A0A819U6E6"/>
<gene>
    <name evidence="2" type="ORF">UXM345_LOCUS21606</name>
</gene>
<sequence>MYKFSRKVNKKRLHREIKRRSVRQCIARHRSLSNENSDDNCNGGNQQQQNIYINKIDSSYDEKNSDNYILPVPSNVYVENDNERSDDVDDDQWNDDENDHEYEDDSRLLYDGSKITVSNTIRLISKFYLNINLDKQKINSLLRLIKSLLPKPNLLPCTWKTMNKKLRNFSPSLTTYLCTNCYETCDINSNNAKFCVNSNCKTSFKQRRSNELIEIVRFDIRSQIQSIMSRNFDFLNKPYLFPTSDICFAQWYRQRSNVNINKITLLVHTDGAPLVRSSKQSIWPCFASITELPPPIREFQSNIIILALWASTIKPNVNLFLDQTINDLLFLIKNGTSILINDQEYHIEVGTQLFLSDLPAKSLFCCTTSFNGYSACNFCYSRGVWNPKYNKVVYPYSKNDYTARTHEDYLKSAREAVKKSKGRKQVATDGIKGLSCLFKIFNYPCQIIFDYMHLVCLCHIPSLIHRWCQRISKSSIQDVDQSLKQLRTPHNIKVVFLESIQSVNLWKAKNSRLFVLYVGVPIMTNRLPTLLFSHFIIYSLAIKLLHTPQSEQDILLGERLLHYYCRTIANIYDSSMEIFSLHAHIHLGHQVRLHGGLAHTSAFAFESAIRYIKKSAHGSINIASQIAYWNNLRCTTQLKKFNLAETSLIDIIIMSNRNISTRSCTLNRRPVEHSEVYHVIIFPCDNSFSVVKSKQCSPAEQDGFVFVQSGQKKYMGFIFETGKMDVDHQTMAKLFFDLGNFEMCKKTYTTLKDVPLSIDIPVAVVHQDSSRQIVSNFTTTTNSATHIISNNLPLSSPVRETSLTTTKKSSTTASSSNLNGHNRSTVDWSTSPSHNKKKKRSVKNQKDNVSSSDIESDDEDLIRTNEIIKTPTFTGRRITNSITTDCVTKVPIDAESYFRQMEKKYFSPLLIALERIEKMIQTLYKNQLKIQKTLNKKQVSIALDEPGADDNDDMNFPSSLIFNSADGMSSVDLLKIPATRDKANLYVTNLVEKMFSIDELVELKPDQTHEDSRYQMIREAVR</sequence>
<feature type="compositionally biased region" description="Polar residues" evidence="1">
    <location>
        <begin position="820"/>
        <end position="833"/>
    </location>
</feature>
<organism evidence="2 3">
    <name type="scientific">Rotaria magnacalcarata</name>
    <dbReference type="NCBI Taxonomy" id="392030"/>
    <lineage>
        <taxon>Eukaryota</taxon>
        <taxon>Metazoa</taxon>
        <taxon>Spiralia</taxon>
        <taxon>Gnathifera</taxon>
        <taxon>Rotifera</taxon>
        <taxon>Eurotatoria</taxon>
        <taxon>Bdelloidea</taxon>
        <taxon>Philodinida</taxon>
        <taxon>Philodinidae</taxon>
        <taxon>Rotaria</taxon>
    </lineage>
</organism>
<feature type="compositionally biased region" description="Low complexity" evidence="1">
    <location>
        <begin position="801"/>
        <end position="819"/>
    </location>
</feature>
<reference evidence="2" key="1">
    <citation type="submission" date="2021-02" db="EMBL/GenBank/DDBJ databases">
        <authorList>
            <person name="Nowell W R."/>
        </authorList>
    </citation>
    <scope>NUCLEOTIDE SEQUENCE</scope>
</reference>
<feature type="region of interest" description="Disordered" evidence="1">
    <location>
        <begin position="788"/>
        <end position="857"/>
    </location>
</feature>
<evidence type="ECO:0000313" key="3">
    <source>
        <dbReference type="Proteomes" id="UP000663842"/>
    </source>
</evidence>
<protein>
    <submittedName>
        <fullName evidence="2">Uncharacterized protein</fullName>
    </submittedName>
</protein>
<proteinExistence type="predicted"/>